<dbReference type="Pfam" id="PF13459">
    <property type="entry name" value="Fer4_15"/>
    <property type="match status" value="1"/>
</dbReference>
<dbReference type="GeneID" id="93773444"/>
<protein>
    <recommendedName>
        <fullName evidence="8">Ferredoxin</fullName>
    </recommendedName>
</protein>
<evidence type="ECO:0000256" key="6">
    <source>
        <dbReference type="ARBA" id="ARBA00023014"/>
    </source>
</evidence>
<comment type="function">
    <text evidence="8">Ferredoxins are iron-sulfur proteins that transfer electrons in a wide variety of metabolic reactions.</text>
</comment>
<evidence type="ECO:0000256" key="1">
    <source>
        <dbReference type="ARBA" id="ARBA00001927"/>
    </source>
</evidence>
<keyword evidence="6 8" id="KW-0411">Iron-sulfur</keyword>
<comment type="caution">
    <text evidence="11">The sequence shown here is derived from an EMBL/GenBank/DDBJ whole genome shotgun (WGS) entry which is preliminary data.</text>
</comment>
<evidence type="ECO:0000256" key="5">
    <source>
        <dbReference type="ARBA" id="ARBA00023004"/>
    </source>
</evidence>
<evidence type="ECO:0000256" key="2">
    <source>
        <dbReference type="ARBA" id="ARBA00022448"/>
    </source>
</evidence>
<evidence type="ECO:0000313" key="11">
    <source>
        <dbReference type="EMBL" id="TQL39069.1"/>
    </source>
</evidence>
<dbReference type="Gene3D" id="3.30.70.20">
    <property type="match status" value="1"/>
</dbReference>
<dbReference type="PANTHER" id="PTHR36923">
    <property type="entry name" value="FERREDOXIN"/>
    <property type="match status" value="1"/>
</dbReference>
<name>A0A542XTA3_SALAC</name>
<evidence type="ECO:0000313" key="10">
    <source>
        <dbReference type="EMBL" id="GIM86888.1"/>
    </source>
</evidence>
<dbReference type="AlphaFoldDB" id="A0A542XTA3"/>
<evidence type="ECO:0000256" key="8">
    <source>
        <dbReference type="RuleBase" id="RU368020"/>
    </source>
</evidence>
<evidence type="ECO:0000313" key="12">
    <source>
        <dbReference type="Proteomes" id="UP000315983"/>
    </source>
</evidence>
<keyword evidence="4 8" id="KW-0249">Electron transport</keyword>
<accession>A0A542XTA3</accession>
<evidence type="ECO:0000256" key="3">
    <source>
        <dbReference type="ARBA" id="ARBA00022723"/>
    </source>
</evidence>
<dbReference type="SUPFAM" id="SSF54862">
    <property type="entry name" value="4Fe-4S ferredoxins"/>
    <property type="match status" value="1"/>
</dbReference>
<keyword evidence="13" id="KW-1185">Reference proteome</keyword>
<dbReference type="GO" id="GO:0009055">
    <property type="term" value="F:electron transfer activity"/>
    <property type="evidence" value="ECO:0007669"/>
    <property type="project" value="UniProtKB-UniRule"/>
</dbReference>
<sequence>MRVVVDYNLCDGNGLCAAVAPDLFEVDEDDQLHVLDERPGAALWDLAEDAAQACPKMAISIEEQR</sequence>
<evidence type="ECO:0000256" key="4">
    <source>
        <dbReference type="ARBA" id="ARBA00022982"/>
    </source>
</evidence>
<evidence type="ECO:0000256" key="7">
    <source>
        <dbReference type="ARBA" id="ARBA00023291"/>
    </source>
</evidence>
<proteinExistence type="predicted"/>
<reference evidence="11 12" key="1">
    <citation type="submission" date="2019-06" db="EMBL/GenBank/DDBJ databases">
        <title>Sequencing the genomes of 1000 actinobacteria strains.</title>
        <authorList>
            <person name="Klenk H.-P."/>
        </authorList>
    </citation>
    <scope>NUCLEOTIDE SEQUENCE [LARGE SCALE GENOMIC DNA]</scope>
    <source>
        <strain evidence="11 12">DSM 44819</strain>
    </source>
</reference>
<dbReference type="Proteomes" id="UP000677457">
    <property type="component" value="Unassembled WGS sequence"/>
</dbReference>
<feature type="domain" description="4Fe-4S ferredoxin-type" evidence="9">
    <location>
        <begin position="1"/>
        <end position="29"/>
    </location>
</feature>
<keyword evidence="7" id="KW-0003">3Fe-4S</keyword>
<dbReference type="EMBL" id="BOQM01000028">
    <property type="protein sequence ID" value="GIM86888.1"/>
    <property type="molecule type" value="Genomic_DNA"/>
</dbReference>
<dbReference type="PRINTS" id="PR00352">
    <property type="entry name" value="3FE4SFRDOXIN"/>
</dbReference>
<dbReference type="InterPro" id="IPR001080">
    <property type="entry name" value="3Fe4S_ferredoxin"/>
</dbReference>
<gene>
    <name evidence="11" type="ORF">FB564_4291</name>
    <name evidence="10" type="ORF">Sar04_36240</name>
</gene>
<dbReference type="InterPro" id="IPR051269">
    <property type="entry name" value="Fe-S_cluster_ET"/>
</dbReference>
<keyword evidence="2 8" id="KW-0813">Transport</keyword>
<dbReference type="GO" id="GO:0051538">
    <property type="term" value="F:3 iron, 4 sulfur cluster binding"/>
    <property type="evidence" value="ECO:0007669"/>
    <property type="project" value="UniProtKB-KW"/>
</dbReference>
<organism evidence="11 12">
    <name type="scientific">Salinispora arenicola</name>
    <dbReference type="NCBI Taxonomy" id="168697"/>
    <lineage>
        <taxon>Bacteria</taxon>
        <taxon>Bacillati</taxon>
        <taxon>Actinomycetota</taxon>
        <taxon>Actinomycetes</taxon>
        <taxon>Micromonosporales</taxon>
        <taxon>Micromonosporaceae</taxon>
        <taxon>Salinispora</taxon>
    </lineage>
</organism>
<dbReference type="EMBL" id="VFOL01000001">
    <property type="protein sequence ID" value="TQL39069.1"/>
    <property type="molecule type" value="Genomic_DNA"/>
</dbReference>
<dbReference type="PANTHER" id="PTHR36923:SF3">
    <property type="entry name" value="FERREDOXIN"/>
    <property type="match status" value="1"/>
</dbReference>
<reference evidence="10 13" key="2">
    <citation type="submission" date="2021-03" db="EMBL/GenBank/DDBJ databases">
        <title>Whole genome shotgun sequence of Salinispora arenicola NBRC 105043.</title>
        <authorList>
            <person name="Komaki H."/>
            <person name="Tamura T."/>
        </authorList>
    </citation>
    <scope>NUCLEOTIDE SEQUENCE [LARGE SCALE GENOMIC DNA]</scope>
    <source>
        <strain evidence="10 13">NBRC 105043</strain>
    </source>
</reference>
<keyword evidence="5 8" id="KW-0408">Iron</keyword>
<dbReference type="RefSeq" id="WP_018585080.1">
    <property type="nucleotide sequence ID" value="NZ_BOQM01000028.1"/>
</dbReference>
<dbReference type="PROSITE" id="PS51379">
    <property type="entry name" value="4FE4S_FER_2"/>
    <property type="match status" value="1"/>
</dbReference>
<evidence type="ECO:0000313" key="13">
    <source>
        <dbReference type="Proteomes" id="UP000677457"/>
    </source>
</evidence>
<comment type="cofactor">
    <cofactor evidence="1">
        <name>[3Fe-4S] cluster</name>
        <dbReference type="ChEBI" id="CHEBI:21137"/>
    </cofactor>
</comment>
<evidence type="ECO:0000259" key="9">
    <source>
        <dbReference type="PROSITE" id="PS51379"/>
    </source>
</evidence>
<dbReference type="GO" id="GO:0005506">
    <property type="term" value="F:iron ion binding"/>
    <property type="evidence" value="ECO:0007669"/>
    <property type="project" value="UniProtKB-UniRule"/>
</dbReference>
<dbReference type="Proteomes" id="UP000315983">
    <property type="component" value="Unassembled WGS sequence"/>
</dbReference>
<dbReference type="InterPro" id="IPR017896">
    <property type="entry name" value="4Fe4S_Fe-S-bd"/>
</dbReference>
<keyword evidence="3 8" id="KW-0479">Metal-binding</keyword>